<evidence type="ECO:0000256" key="6">
    <source>
        <dbReference type="ARBA" id="ARBA00022989"/>
    </source>
</evidence>
<dbReference type="InterPro" id="IPR004853">
    <property type="entry name" value="Sugar_P_trans_dom"/>
</dbReference>
<feature type="compositionally biased region" description="Polar residues" evidence="8">
    <location>
        <begin position="208"/>
        <end position="223"/>
    </location>
</feature>
<feature type="transmembrane region" description="Helical" evidence="9">
    <location>
        <begin position="612"/>
        <end position="631"/>
    </location>
</feature>
<comment type="function">
    <text evidence="1">Involved in the import of GDP-mannose from the cytoplasm into the Golgi lumen.</text>
</comment>
<feature type="transmembrane region" description="Helical" evidence="9">
    <location>
        <begin position="311"/>
        <end position="331"/>
    </location>
</feature>
<feature type="transmembrane region" description="Helical" evidence="9">
    <location>
        <begin position="400"/>
        <end position="418"/>
    </location>
</feature>
<keyword evidence="5 9" id="KW-0812">Transmembrane</keyword>
<feature type="region of interest" description="Disordered" evidence="8">
    <location>
        <begin position="37"/>
        <end position="67"/>
    </location>
</feature>
<keyword evidence="12" id="KW-1185">Reference proteome</keyword>
<name>A0AAN6QLH1_9PEZI</name>
<feature type="compositionally biased region" description="Polar residues" evidence="8">
    <location>
        <begin position="153"/>
        <end position="162"/>
    </location>
</feature>
<feature type="compositionally biased region" description="Polar residues" evidence="8">
    <location>
        <begin position="108"/>
        <end position="118"/>
    </location>
</feature>
<dbReference type="Pfam" id="PF03151">
    <property type="entry name" value="TPT"/>
    <property type="match status" value="1"/>
</dbReference>
<sequence length="720" mass="77927">MLDVQCGLCDKRGRCQQAAQSPEVLADEKAAVISERTRCASPPQVKPRQGSSQFWRPQKPIPSRLPTRQLHRSSSALLTSLGCEHWPVGACRGAPGSVQLDDDETKEGSCTRTMTPSFPSIAPIPDPHPFTAVGDAVGSSHSSEPVSNPSTSGHATTVTSSPGAPLAASPTTEPRTTVAFRFPAAGSGPEAIEMDSVTPSGHRRRRSSLINPPNATSSRQRSASIRRPASGETKIVEESSDDGSQQPDELDEDGLSDEDLHDDEETGLTGKDRRRKRRKRNRNQLLDQRIVRDKISPEEKKEADRSVVRNLMIDAALIGLWYFFSLLISLYNKWMFSPDKLNFPFPLFTTAVHMLVQFSLASLVLFLVPSFRPKNAHRSDMGQSRHETEPERPIMTKMFYLTRIGPCGVATGLDIGLGNASLQFITLTFYTMCKSSSLAFVLLFAFLFRLETPTWKLVGIIATMTLGVVMMVAGEVEFKLGGFVLVISAAFFSGFRWGLTQILLLRNPATSNPFSSIFFLAPVMFVTLLAIAIPVEGGAALFAALAGIAEQHGVLAAPLVILFPGVIAFLMTASEFALLKRTSVVTLSIAGIFKEAVTISAAALVFGDKMTPVNIIGLVVTLAAIAAYNWIKISKMRAEAQTAVHMGHMQAEAVDAEGTSGSSESERERDEDEVRLLRRSVDAGVDEVLFTADGGDVVAGPGHETVPGRAEAQVLNHGRI</sequence>
<comment type="subunit">
    <text evidence="4">Homooligomer.</text>
</comment>
<feature type="transmembrane region" description="Helical" evidence="9">
    <location>
        <begin position="455"/>
        <end position="474"/>
    </location>
</feature>
<dbReference type="RefSeq" id="XP_064668049.1">
    <property type="nucleotide sequence ID" value="XM_064815630.1"/>
</dbReference>
<comment type="caution">
    <text evidence="11">The sequence shown here is derived from an EMBL/GenBank/DDBJ whole genome shotgun (WGS) entry which is preliminary data.</text>
</comment>
<feature type="compositionally biased region" description="Basic and acidic residues" evidence="8">
    <location>
        <begin position="664"/>
        <end position="674"/>
    </location>
</feature>
<feature type="region of interest" description="Disordered" evidence="8">
    <location>
        <begin position="93"/>
        <end position="281"/>
    </location>
</feature>
<feature type="transmembrane region" description="Helical" evidence="9">
    <location>
        <begin position="517"/>
        <end position="548"/>
    </location>
</feature>
<feature type="domain" description="Sugar phosphate transporter" evidence="10">
    <location>
        <begin position="316"/>
        <end position="629"/>
    </location>
</feature>
<feature type="transmembrane region" description="Helical" evidence="9">
    <location>
        <begin position="480"/>
        <end position="505"/>
    </location>
</feature>
<gene>
    <name evidence="11" type="ORF">N656DRAFT_781681</name>
</gene>
<proteinExistence type="inferred from homology"/>
<dbReference type="AlphaFoldDB" id="A0AAN6QLH1"/>
<feature type="region of interest" description="Disordered" evidence="8">
    <location>
        <begin position="653"/>
        <end position="674"/>
    </location>
</feature>
<keyword evidence="7 9" id="KW-0472">Membrane</keyword>
<accession>A0AAN6QLH1</accession>
<reference evidence="11" key="1">
    <citation type="journal article" date="2023" name="Mol. Phylogenet. Evol.">
        <title>Genome-scale phylogeny and comparative genomics of the fungal order Sordariales.</title>
        <authorList>
            <person name="Hensen N."/>
            <person name="Bonometti L."/>
            <person name="Westerberg I."/>
            <person name="Brannstrom I.O."/>
            <person name="Guillou S."/>
            <person name="Cros-Aarteil S."/>
            <person name="Calhoun S."/>
            <person name="Haridas S."/>
            <person name="Kuo A."/>
            <person name="Mondo S."/>
            <person name="Pangilinan J."/>
            <person name="Riley R."/>
            <person name="LaButti K."/>
            <person name="Andreopoulos B."/>
            <person name="Lipzen A."/>
            <person name="Chen C."/>
            <person name="Yan M."/>
            <person name="Daum C."/>
            <person name="Ng V."/>
            <person name="Clum A."/>
            <person name="Steindorff A."/>
            <person name="Ohm R.A."/>
            <person name="Martin F."/>
            <person name="Silar P."/>
            <person name="Natvig D.O."/>
            <person name="Lalanne C."/>
            <person name="Gautier V."/>
            <person name="Ament-Velasquez S.L."/>
            <person name="Kruys A."/>
            <person name="Hutchinson M.I."/>
            <person name="Powell A.J."/>
            <person name="Barry K."/>
            <person name="Miller A.N."/>
            <person name="Grigoriev I.V."/>
            <person name="Debuchy R."/>
            <person name="Gladieux P."/>
            <person name="Hiltunen Thoren M."/>
            <person name="Johannesson H."/>
        </authorList>
    </citation>
    <scope>NUCLEOTIDE SEQUENCE</scope>
    <source>
        <strain evidence="11">CBS 508.74</strain>
    </source>
</reference>
<evidence type="ECO:0000313" key="12">
    <source>
        <dbReference type="Proteomes" id="UP001302812"/>
    </source>
</evidence>
<organism evidence="11 12">
    <name type="scientific">Canariomyces notabilis</name>
    <dbReference type="NCBI Taxonomy" id="2074819"/>
    <lineage>
        <taxon>Eukaryota</taxon>
        <taxon>Fungi</taxon>
        <taxon>Dikarya</taxon>
        <taxon>Ascomycota</taxon>
        <taxon>Pezizomycotina</taxon>
        <taxon>Sordariomycetes</taxon>
        <taxon>Sordariomycetidae</taxon>
        <taxon>Sordariales</taxon>
        <taxon>Chaetomiaceae</taxon>
        <taxon>Canariomyces</taxon>
    </lineage>
</organism>
<feature type="compositionally biased region" description="Acidic residues" evidence="8">
    <location>
        <begin position="248"/>
        <end position="266"/>
    </location>
</feature>
<feature type="transmembrane region" description="Helical" evidence="9">
    <location>
        <begin position="343"/>
        <end position="368"/>
    </location>
</feature>
<evidence type="ECO:0000256" key="8">
    <source>
        <dbReference type="SAM" id="MobiDB-lite"/>
    </source>
</evidence>
<feature type="transmembrane region" description="Helical" evidence="9">
    <location>
        <begin position="584"/>
        <end position="606"/>
    </location>
</feature>
<dbReference type="InterPro" id="IPR050186">
    <property type="entry name" value="TPT_transporter"/>
</dbReference>
<comment type="subcellular location">
    <subcellularLocation>
        <location evidence="2">Endoplasmic reticulum membrane</location>
        <topology evidence="2">Multi-pass membrane protein</topology>
    </subcellularLocation>
</comment>
<feature type="compositionally biased region" description="Basic residues" evidence="8">
    <location>
        <begin position="272"/>
        <end position="281"/>
    </location>
</feature>
<evidence type="ECO:0000256" key="9">
    <source>
        <dbReference type="SAM" id="Phobius"/>
    </source>
</evidence>
<evidence type="ECO:0000256" key="3">
    <source>
        <dbReference type="ARBA" id="ARBA00010425"/>
    </source>
</evidence>
<evidence type="ECO:0000256" key="5">
    <source>
        <dbReference type="ARBA" id="ARBA00022692"/>
    </source>
</evidence>
<comment type="similarity">
    <text evidence="3">Belongs to the TPT transporter family. SLC35D subfamily.</text>
</comment>
<keyword evidence="6 9" id="KW-1133">Transmembrane helix</keyword>
<protein>
    <submittedName>
        <fullName evidence="11">TPT-domain-containing protein</fullName>
    </submittedName>
</protein>
<dbReference type="GeneID" id="89939755"/>
<feature type="transmembrane region" description="Helical" evidence="9">
    <location>
        <begin position="554"/>
        <end position="572"/>
    </location>
</feature>
<evidence type="ECO:0000256" key="1">
    <source>
        <dbReference type="ARBA" id="ARBA00003420"/>
    </source>
</evidence>
<reference evidence="11" key="2">
    <citation type="submission" date="2023-05" db="EMBL/GenBank/DDBJ databases">
        <authorList>
            <consortium name="Lawrence Berkeley National Laboratory"/>
            <person name="Steindorff A."/>
            <person name="Hensen N."/>
            <person name="Bonometti L."/>
            <person name="Westerberg I."/>
            <person name="Brannstrom I.O."/>
            <person name="Guillou S."/>
            <person name="Cros-Aarteil S."/>
            <person name="Calhoun S."/>
            <person name="Haridas S."/>
            <person name="Kuo A."/>
            <person name="Mondo S."/>
            <person name="Pangilinan J."/>
            <person name="Riley R."/>
            <person name="Labutti K."/>
            <person name="Andreopoulos B."/>
            <person name="Lipzen A."/>
            <person name="Chen C."/>
            <person name="Yanf M."/>
            <person name="Daum C."/>
            <person name="Ng V."/>
            <person name="Clum A."/>
            <person name="Ohm R."/>
            <person name="Martin F."/>
            <person name="Silar P."/>
            <person name="Natvig D."/>
            <person name="Lalanne C."/>
            <person name="Gautier V."/>
            <person name="Ament-Velasquez S.L."/>
            <person name="Kruys A."/>
            <person name="Hutchinson M.I."/>
            <person name="Powell A.J."/>
            <person name="Barry K."/>
            <person name="Miller A.N."/>
            <person name="Grigoriev I.V."/>
            <person name="Debuchy R."/>
            <person name="Gladieux P."/>
            <person name="Thoren M.H."/>
            <person name="Johannesson H."/>
        </authorList>
    </citation>
    <scope>NUCLEOTIDE SEQUENCE</scope>
    <source>
        <strain evidence="11">CBS 508.74</strain>
    </source>
</reference>
<dbReference type="Proteomes" id="UP001302812">
    <property type="component" value="Unassembled WGS sequence"/>
</dbReference>
<dbReference type="PANTHER" id="PTHR11132">
    <property type="entry name" value="SOLUTE CARRIER FAMILY 35"/>
    <property type="match status" value="1"/>
</dbReference>
<feature type="compositionally biased region" description="Low complexity" evidence="8">
    <location>
        <begin position="139"/>
        <end position="152"/>
    </location>
</feature>
<evidence type="ECO:0000256" key="4">
    <source>
        <dbReference type="ARBA" id="ARBA00011182"/>
    </source>
</evidence>
<dbReference type="GO" id="GO:0005789">
    <property type="term" value="C:endoplasmic reticulum membrane"/>
    <property type="evidence" value="ECO:0007669"/>
    <property type="project" value="UniProtKB-SubCell"/>
</dbReference>
<evidence type="ECO:0000256" key="2">
    <source>
        <dbReference type="ARBA" id="ARBA00004477"/>
    </source>
</evidence>
<feature type="transmembrane region" description="Helical" evidence="9">
    <location>
        <begin position="424"/>
        <end position="448"/>
    </location>
</feature>
<evidence type="ECO:0000313" key="11">
    <source>
        <dbReference type="EMBL" id="KAK4110479.1"/>
    </source>
</evidence>
<dbReference type="EMBL" id="MU853350">
    <property type="protein sequence ID" value="KAK4110479.1"/>
    <property type="molecule type" value="Genomic_DNA"/>
</dbReference>
<feature type="non-terminal residue" evidence="11">
    <location>
        <position position="720"/>
    </location>
</feature>
<evidence type="ECO:0000259" key="10">
    <source>
        <dbReference type="Pfam" id="PF03151"/>
    </source>
</evidence>
<evidence type="ECO:0000256" key="7">
    <source>
        <dbReference type="ARBA" id="ARBA00023136"/>
    </source>
</evidence>